<evidence type="ECO:0000313" key="5">
    <source>
        <dbReference type="Proteomes" id="UP000574390"/>
    </source>
</evidence>
<evidence type="ECO:0000313" key="3">
    <source>
        <dbReference type="EMBL" id="KAF4717094.1"/>
    </source>
</evidence>
<sequence length="140" mass="15503">MWASLVLCATPVMLLLSVAQRPPPPSGKYFKIVFEPTDCIEVDFLPCEAAADVSLFFVCVDHDETSDDLSVVETHPFYYQVAPDSIPAYENFISRVDAECPYDVQNGDLKTFDYDYGANTVTVKLEGNPVTLNKGSCYEG</sequence>
<dbReference type="Proteomes" id="UP000541610">
    <property type="component" value="Unassembled WGS sequence"/>
</dbReference>
<dbReference type="AlphaFoldDB" id="A0A7J6R8V6"/>
<evidence type="ECO:0000313" key="2">
    <source>
        <dbReference type="EMBL" id="KAF4683727.1"/>
    </source>
</evidence>
<organism evidence="3 5">
    <name type="scientific">Perkinsus olseni</name>
    <name type="common">Perkinsus atlanticus</name>
    <dbReference type="NCBI Taxonomy" id="32597"/>
    <lineage>
        <taxon>Eukaryota</taxon>
        <taxon>Sar</taxon>
        <taxon>Alveolata</taxon>
        <taxon>Perkinsozoa</taxon>
        <taxon>Perkinsea</taxon>
        <taxon>Perkinsida</taxon>
        <taxon>Perkinsidae</taxon>
        <taxon>Perkinsus</taxon>
    </lineage>
</organism>
<evidence type="ECO:0000256" key="1">
    <source>
        <dbReference type="SAM" id="SignalP"/>
    </source>
</evidence>
<dbReference type="EMBL" id="JABANM010023912">
    <property type="protein sequence ID" value="KAF4717094.1"/>
    <property type="molecule type" value="Genomic_DNA"/>
</dbReference>
<gene>
    <name evidence="2" type="ORF">FOZ60_008674</name>
    <name evidence="3" type="ORF">FOZ62_007365</name>
</gene>
<comment type="caution">
    <text evidence="3">The sequence shown here is derived from an EMBL/GenBank/DDBJ whole genome shotgun (WGS) entry which is preliminary data.</text>
</comment>
<accession>A0A7J6R8V6</accession>
<proteinExistence type="predicted"/>
<evidence type="ECO:0000313" key="4">
    <source>
        <dbReference type="Proteomes" id="UP000541610"/>
    </source>
</evidence>
<keyword evidence="1" id="KW-0732">Signal</keyword>
<name>A0A7J6R8V6_PEROL</name>
<feature type="chain" id="PRO_5036205701" evidence="1">
    <location>
        <begin position="20"/>
        <end position="140"/>
    </location>
</feature>
<dbReference type="EMBL" id="JABANP010000349">
    <property type="protein sequence ID" value="KAF4683727.1"/>
    <property type="molecule type" value="Genomic_DNA"/>
</dbReference>
<feature type="signal peptide" evidence="1">
    <location>
        <begin position="1"/>
        <end position="19"/>
    </location>
</feature>
<protein>
    <submittedName>
        <fullName evidence="3">Uncharacterized protein</fullName>
    </submittedName>
</protein>
<dbReference type="Proteomes" id="UP000574390">
    <property type="component" value="Unassembled WGS sequence"/>
</dbReference>
<reference evidence="4 5" key="1">
    <citation type="submission" date="2020-04" db="EMBL/GenBank/DDBJ databases">
        <title>Perkinsus olseni comparative genomics.</title>
        <authorList>
            <person name="Bogema D.R."/>
        </authorList>
    </citation>
    <scope>NUCLEOTIDE SEQUENCE [LARGE SCALE GENOMIC DNA]</scope>
    <source>
        <strain evidence="2">00978-12</strain>
        <strain evidence="3">ATCC PRA-205</strain>
    </source>
</reference>